<feature type="compositionally biased region" description="Polar residues" evidence="1">
    <location>
        <begin position="115"/>
        <end position="137"/>
    </location>
</feature>
<name>A0A1B6H3K6_9HEMI</name>
<feature type="region of interest" description="Disordered" evidence="1">
    <location>
        <begin position="103"/>
        <end position="137"/>
    </location>
</feature>
<feature type="compositionally biased region" description="Polar residues" evidence="1">
    <location>
        <begin position="45"/>
        <end position="62"/>
    </location>
</feature>
<evidence type="ECO:0000256" key="1">
    <source>
        <dbReference type="SAM" id="MobiDB-lite"/>
    </source>
</evidence>
<reference evidence="2" key="1">
    <citation type="submission" date="2015-11" db="EMBL/GenBank/DDBJ databases">
        <title>De novo transcriptome assembly of four potential Pierce s Disease insect vectors from Arizona vineyards.</title>
        <authorList>
            <person name="Tassone E.E."/>
        </authorList>
    </citation>
    <scope>NUCLEOTIDE SEQUENCE</scope>
</reference>
<organism evidence="2">
    <name type="scientific">Cuerna arida</name>
    <dbReference type="NCBI Taxonomy" id="1464854"/>
    <lineage>
        <taxon>Eukaryota</taxon>
        <taxon>Metazoa</taxon>
        <taxon>Ecdysozoa</taxon>
        <taxon>Arthropoda</taxon>
        <taxon>Hexapoda</taxon>
        <taxon>Insecta</taxon>
        <taxon>Pterygota</taxon>
        <taxon>Neoptera</taxon>
        <taxon>Paraneoptera</taxon>
        <taxon>Hemiptera</taxon>
        <taxon>Auchenorrhyncha</taxon>
        <taxon>Membracoidea</taxon>
        <taxon>Cicadellidae</taxon>
        <taxon>Cicadellinae</taxon>
        <taxon>Proconiini</taxon>
        <taxon>Cuerna</taxon>
    </lineage>
</organism>
<feature type="non-terminal residue" evidence="2">
    <location>
        <position position="137"/>
    </location>
</feature>
<gene>
    <name evidence="2" type="ORF">g.34418</name>
</gene>
<accession>A0A1B6H3K6</accession>
<evidence type="ECO:0000313" key="2">
    <source>
        <dbReference type="EMBL" id="JAS69275.1"/>
    </source>
</evidence>
<dbReference type="EMBL" id="GECZ01000494">
    <property type="protein sequence ID" value="JAS69275.1"/>
    <property type="molecule type" value="Transcribed_RNA"/>
</dbReference>
<proteinExistence type="predicted"/>
<sequence>EFFDMFTQELNRVSEESASDSDIAIVDEYIMEPEETSTKPIIKKGNTQGNPTPIQRPTNPIENQGGPLDEEFFDMFTQELNRVSEESASDSDIAIVDEYIMEPEETSTKPIIKKGNTQGNPTPIQRPTNPIENQGGP</sequence>
<feature type="region of interest" description="Disordered" evidence="1">
    <location>
        <begin position="36"/>
        <end position="68"/>
    </location>
</feature>
<feature type="non-terminal residue" evidence="2">
    <location>
        <position position="1"/>
    </location>
</feature>
<protein>
    <submittedName>
        <fullName evidence="2">Uncharacterized protein</fullName>
    </submittedName>
</protein>
<dbReference type="AlphaFoldDB" id="A0A1B6H3K6"/>